<gene>
    <name evidence="1" type="ORF">G3574_02980</name>
</gene>
<accession>A0A6B3SHA7</accession>
<dbReference type="Proteomes" id="UP000482155">
    <property type="component" value="Unassembled WGS sequence"/>
</dbReference>
<organism evidence="1 2">
    <name type="scientific">Noviherbaspirillum galbum</name>
    <dbReference type="NCBI Taxonomy" id="2709383"/>
    <lineage>
        <taxon>Bacteria</taxon>
        <taxon>Pseudomonadati</taxon>
        <taxon>Pseudomonadota</taxon>
        <taxon>Betaproteobacteria</taxon>
        <taxon>Burkholderiales</taxon>
        <taxon>Oxalobacteraceae</taxon>
        <taxon>Noviherbaspirillum</taxon>
    </lineage>
</organism>
<dbReference type="InterPro" id="IPR022798">
    <property type="entry name" value="BcsD_bac"/>
</dbReference>
<proteinExistence type="predicted"/>
<dbReference type="Pfam" id="PF03500">
    <property type="entry name" value="Cellsynth_D"/>
    <property type="match status" value="1"/>
</dbReference>
<dbReference type="Gene3D" id="3.30.70.2590">
    <property type="match status" value="1"/>
</dbReference>
<sequence>MTTDTLEKYFRGQQVSVQWLPVLRAMGSELAGSADEGDLARLFHAIGGRMAASASEHFQSVQTLDQLQERLNAYWAHVNWGWVALNEVKGGMDIVHYASPLAEAFGQQTINWTAALLEGFYQSIFKVLGAGDKMAVRHMGAAAEGMEIHLRFGR</sequence>
<dbReference type="InterPro" id="IPR038470">
    <property type="entry name" value="Cellsynth_D_sf"/>
</dbReference>
<name>A0A6B3SHA7_9BURK</name>
<dbReference type="EMBL" id="JAAIVB010000010">
    <property type="protein sequence ID" value="NEX60033.1"/>
    <property type="molecule type" value="Genomic_DNA"/>
</dbReference>
<dbReference type="AlphaFoldDB" id="A0A6B3SHA7"/>
<dbReference type="GO" id="GO:0030244">
    <property type="term" value="P:cellulose biosynthetic process"/>
    <property type="evidence" value="ECO:0007669"/>
    <property type="project" value="InterPro"/>
</dbReference>
<evidence type="ECO:0000313" key="2">
    <source>
        <dbReference type="Proteomes" id="UP000482155"/>
    </source>
</evidence>
<evidence type="ECO:0008006" key="3">
    <source>
        <dbReference type="Google" id="ProtNLM"/>
    </source>
</evidence>
<evidence type="ECO:0000313" key="1">
    <source>
        <dbReference type="EMBL" id="NEX60033.1"/>
    </source>
</evidence>
<comment type="caution">
    <text evidence="1">The sequence shown here is derived from an EMBL/GenBank/DDBJ whole genome shotgun (WGS) entry which is preliminary data.</text>
</comment>
<protein>
    <recommendedName>
        <fullName evidence="3">Cellulose synthase</fullName>
    </recommendedName>
</protein>
<keyword evidence="2" id="KW-1185">Reference proteome</keyword>
<dbReference type="RefSeq" id="WP_163960528.1">
    <property type="nucleotide sequence ID" value="NZ_JAAIVB010000010.1"/>
</dbReference>
<reference evidence="1 2" key="1">
    <citation type="submission" date="2020-02" db="EMBL/GenBank/DDBJ databases">
        <authorList>
            <person name="Kim M.K."/>
        </authorList>
    </citation>
    <scope>NUCLEOTIDE SEQUENCE [LARGE SCALE GENOMIC DNA]</scope>
    <source>
        <strain evidence="1 2">17J57-3</strain>
    </source>
</reference>